<proteinExistence type="predicted"/>
<dbReference type="Proteomes" id="UP000623467">
    <property type="component" value="Unassembled WGS sequence"/>
</dbReference>
<dbReference type="EMBL" id="JACAZH010000010">
    <property type="protein sequence ID" value="KAF7357311.1"/>
    <property type="molecule type" value="Genomic_DNA"/>
</dbReference>
<sequence>MWRNDTSKFSHSLQSFQRIQVMDTHSHSARVPMPVQTLFQFYLQNHKYFMDVRWKLI</sequence>
<dbReference type="AlphaFoldDB" id="A0A8H7D362"/>
<protein>
    <submittedName>
        <fullName evidence="1">Uncharacterized protein</fullName>
    </submittedName>
</protein>
<name>A0A8H7D362_9AGAR</name>
<gene>
    <name evidence="1" type="ORF">MSAN_01326600</name>
</gene>
<accession>A0A8H7D362</accession>
<organism evidence="1 2">
    <name type="scientific">Mycena sanguinolenta</name>
    <dbReference type="NCBI Taxonomy" id="230812"/>
    <lineage>
        <taxon>Eukaryota</taxon>
        <taxon>Fungi</taxon>
        <taxon>Dikarya</taxon>
        <taxon>Basidiomycota</taxon>
        <taxon>Agaricomycotina</taxon>
        <taxon>Agaricomycetes</taxon>
        <taxon>Agaricomycetidae</taxon>
        <taxon>Agaricales</taxon>
        <taxon>Marasmiineae</taxon>
        <taxon>Mycenaceae</taxon>
        <taxon>Mycena</taxon>
    </lineage>
</organism>
<keyword evidence="2" id="KW-1185">Reference proteome</keyword>
<comment type="caution">
    <text evidence="1">The sequence shown here is derived from an EMBL/GenBank/DDBJ whole genome shotgun (WGS) entry which is preliminary data.</text>
</comment>
<evidence type="ECO:0000313" key="2">
    <source>
        <dbReference type="Proteomes" id="UP000623467"/>
    </source>
</evidence>
<reference evidence="1" key="1">
    <citation type="submission" date="2020-05" db="EMBL/GenBank/DDBJ databases">
        <title>Mycena genomes resolve the evolution of fungal bioluminescence.</title>
        <authorList>
            <person name="Tsai I.J."/>
        </authorList>
    </citation>
    <scope>NUCLEOTIDE SEQUENCE</scope>
    <source>
        <strain evidence="1">160909Yilan</strain>
    </source>
</reference>
<evidence type="ECO:0000313" key="1">
    <source>
        <dbReference type="EMBL" id="KAF7357311.1"/>
    </source>
</evidence>